<dbReference type="Gene3D" id="3.30.450.40">
    <property type="match status" value="1"/>
</dbReference>
<dbReference type="RefSeq" id="WP_289831502.1">
    <property type="nucleotide sequence ID" value="NZ_JAUEDK010000045.1"/>
</dbReference>
<dbReference type="PANTHER" id="PTHR38765">
    <property type="entry name" value="DUF484 DOMAIN-CONTAINING PROTEIN"/>
    <property type="match status" value="1"/>
</dbReference>
<dbReference type="SUPFAM" id="SSF55781">
    <property type="entry name" value="GAF domain-like"/>
    <property type="match status" value="1"/>
</dbReference>
<keyword evidence="2" id="KW-1185">Reference proteome</keyword>
<organism evidence="1 2">
    <name type="scientific">Crenobacter oryzisoli</name>
    <dbReference type="NCBI Taxonomy" id="3056844"/>
    <lineage>
        <taxon>Bacteria</taxon>
        <taxon>Pseudomonadati</taxon>
        <taxon>Pseudomonadota</taxon>
        <taxon>Betaproteobacteria</taxon>
        <taxon>Neisseriales</taxon>
        <taxon>Neisseriaceae</taxon>
        <taxon>Crenobacter</taxon>
    </lineage>
</organism>
<dbReference type="Proteomes" id="UP001168540">
    <property type="component" value="Unassembled WGS sequence"/>
</dbReference>
<accession>A0ABT7XSU9</accession>
<dbReference type="InterPro" id="IPR007435">
    <property type="entry name" value="DUF484"/>
</dbReference>
<proteinExistence type="predicted"/>
<gene>
    <name evidence="1" type="ORF">QU481_18640</name>
</gene>
<comment type="caution">
    <text evidence="1">The sequence shown here is derived from an EMBL/GenBank/DDBJ whole genome shotgun (WGS) entry which is preliminary data.</text>
</comment>
<protein>
    <submittedName>
        <fullName evidence="1">DUF484 family protein</fullName>
    </submittedName>
</protein>
<name>A0ABT7XSU9_9NEIS</name>
<dbReference type="Pfam" id="PF04340">
    <property type="entry name" value="DUF484"/>
    <property type="match status" value="1"/>
</dbReference>
<dbReference type="EMBL" id="JAUEDK010000045">
    <property type="protein sequence ID" value="MDN0076866.1"/>
    <property type="molecule type" value="Genomic_DNA"/>
</dbReference>
<evidence type="ECO:0000313" key="1">
    <source>
        <dbReference type="EMBL" id="MDN0076866.1"/>
    </source>
</evidence>
<dbReference type="InterPro" id="IPR029016">
    <property type="entry name" value="GAF-like_dom_sf"/>
</dbReference>
<sequence length="210" mass="23666">MQAADVLDFLSDNPEFLDRHASRFGLCPAHDRVIPLVERQLLESKDRFRQLERNLHVLLGRAEDNDLIQQRQHRLALALVEANDFASLLNRLPTLFDELFGLERVALRWWGEDGSAASVSVELRRHADRLPGPCCGHYVNDELLGWLPVEPAMQSFAQVPLRQGRGATLGLLLLASDDPDRFSSDRQTRYLAEMGELITAALLRCCAAGR</sequence>
<evidence type="ECO:0000313" key="2">
    <source>
        <dbReference type="Proteomes" id="UP001168540"/>
    </source>
</evidence>
<dbReference type="PANTHER" id="PTHR38765:SF1">
    <property type="entry name" value="DUF484 DOMAIN-CONTAINING PROTEIN"/>
    <property type="match status" value="1"/>
</dbReference>
<reference evidence="1" key="1">
    <citation type="submission" date="2023-06" db="EMBL/GenBank/DDBJ databases">
        <authorList>
            <person name="Zhang S."/>
        </authorList>
    </citation>
    <scope>NUCLEOTIDE SEQUENCE</scope>
    <source>
        <strain evidence="1">SG2303</strain>
    </source>
</reference>